<protein>
    <submittedName>
        <fullName evidence="3">ABC-type transporter Mla MlaB component</fullName>
    </submittedName>
    <submittedName>
        <fullName evidence="4">ABC-type transporter Mla maintaining outer membrane lipid asymmetry, MlaB component, contains STAS domain</fullName>
    </submittedName>
</protein>
<dbReference type="EMBL" id="JACBZA010000001">
    <property type="protein sequence ID" value="NYH87136.1"/>
    <property type="molecule type" value="Genomic_DNA"/>
</dbReference>
<dbReference type="PROSITE" id="PS50801">
    <property type="entry name" value="STAS"/>
    <property type="match status" value="1"/>
</dbReference>
<reference evidence="4 5" key="1">
    <citation type="submission" date="2016-10" db="EMBL/GenBank/DDBJ databases">
        <authorList>
            <person name="de Groot N.N."/>
        </authorList>
    </citation>
    <scope>NUCLEOTIDE SEQUENCE [LARGE SCALE GENOMIC DNA]</scope>
    <source>
        <strain evidence="4 5">CPCC 202808</strain>
    </source>
</reference>
<evidence type="ECO:0000313" key="6">
    <source>
        <dbReference type="Proteomes" id="UP000533017"/>
    </source>
</evidence>
<reference evidence="3 6" key="2">
    <citation type="submission" date="2020-07" db="EMBL/GenBank/DDBJ databases">
        <title>Sequencing the genomes of 1000 actinobacteria strains.</title>
        <authorList>
            <person name="Klenk H.-P."/>
        </authorList>
    </citation>
    <scope>NUCLEOTIDE SEQUENCE [LARGE SCALE GENOMIC DNA]</scope>
    <source>
        <strain evidence="3 6">DSM 45117</strain>
    </source>
</reference>
<organism evidence="4 5">
    <name type="scientific">Actinopolymorpha cephalotaxi</name>
    <dbReference type="NCBI Taxonomy" id="504797"/>
    <lineage>
        <taxon>Bacteria</taxon>
        <taxon>Bacillati</taxon>
        <taxon>Actinomycetota</taxon>
        <taxon>Actinomycetes</taxon>
        <taxon>Propionibacteriales</taxon>
        <taxon>Actinopolymorphaceae</taxon>
        <taxon>Actinopolymorpha</taxon>
    </lineage>
</organism>
<dbReference type="SUPFAM" id="SSF52091">
    <property type="entry name" value="SpoIIaa-like"/>
    <property type="match status" value="1"/>
</dbReference>
<evidence type="ECO:0000313" key="4">
    <source>
        <dbReference type="EMBL" id="SFH15797.1"/>
    </source>
</evidence>
<dbReference type="Pfam" id="PF13466">
    <property type="entry name" value="STAS_2"/>
    <property type="match status" value="1"/>
</dbReference>
<name>A0A1I2XRQ6_9ACTN</name>
<dbReference type="Proteomes" id="UP000533017">
    <property type="component" value="Unassembled WGS sequence"/>
</dbReference>
<feature type="domain" description="STAS" evidence="2">
    <location>
        <begin position="1"/>
        <end position="103"/>
    </location>
</feature>
<accession>A0A1I2XRQ6</accession>
<evidence type="ECO:0000313" key="3">
    <source>
        <dbReference type="EMBL" id="NYH87136.1"/>
    </source>
</evidence>
<dbReference type="STRING" id="504797.SAMN05421678_11317"/>
<dbReference type="InterPro" id="IPR058548">
    <property type="entry name" value="MlaB-like_STAS"/>
</dbReference>
<keyword evidence="6" id="KW-1185">Reference proteome</keyword>
<evidence type="ECO:0000259" key="2">
    <source>
        <dbReference type="PROSITE" id="PS50801"/>
    </source>
</evidence>
<proteinExistence type="predicted"/>
<feature type="compositionally biased region" description="Basic and acidic residues" evidence="1">
    <location>
        <begin position="112"/>
        <end position="121"/>
    </location>
</feature>
<dbReference type="InterPro" id="IPR002645">
    <property type="entry name" value="STAS_dom"/>
</dbReference>
<dbReference type="Proteomes" id="UP000199052">
    <property type="component" value="Unassembled WGS sequence"/>
</dbReference>
<dbReference type="AlphaFoldDB" id="A0A1I2XRQ6"/>
<evidence type="ECO:0000313" key="5">
    <source>
        <dbReference type="Proteomes" id="UP000199052"/>
    </source>
</evidence>
<gene>
    <name evidence="3" type="ORF">FHR37_005987</name>
    <name evidence="4" type="ORF">SAMN05421678_11317</name>
</gene>
<dbReference type="EMBL" id="FOOI01000013">
    <property type="protein sequence ID" value="SFH15797.1"/>
    <property type="molecule type" value="Genomic_DNA"/>
</dbReference>
<feature type="region of interest" description="Disordered" evidence="1">
    <location>
        <begin position="92"/>
        <end position="137"/>
    </location>
</feature>
<dbReference type="InterPro" id="IPR036513">
    <property type="entry name" value="STAS_dom_sf"/>
</dbReference>
<dbReference type="Gene3D" id="3.30.750.24">
    <property type="entry name" value="STAS domain"/>
    <property type="match status" value="1"/>
</dbReference>
<sequence>MVVFLEGPIERSEIPDLCARFAALLGERPGRSVICDVAGLTESDAVAVEALARLQLTAGRLGRRLWLRHAPCGLRRLIALVGLADVVPSLPAGMRMEPADGGSGIEGASGVESRRQPEQREPPVGVEEVVQPDDPAP</sequence>
<evidence type="ECO:0000256" key="1">
    <source>
        <dbReference type="SAM" id="MobiDB-lite"/>
    </source>
</evidence>